<proteinExistence type="predicted"/>
<organism evidence="1 2">
    <name type="scientific">Elysia marginata</name>
    <dbReference type="NCBI Taxonomy" id="1093978"/>
    <lineage>
        <taxon>Eukaryota</taxon>
        <taxon>Metazoa</taxon>
        <taxon>Spiralia</taxon>
        <taxon>Lophotrochozoa</taxon>
        <taxon>Mollusca</taxon>
        <taxon>Gastropoda</taxon>
        <taxon>Heterobranchia</taxon>
        <taxon>Euthyneura</taxon>
        <taxon>Panpulmonata</taxon>
        <taxon>Sacoglossa</taxon>
        <taxon>Placobranchoidea</taxon>
        <taxon>Plakobranchidae</taxon>
        <taxon>Elysia</taxon>
    </lineage>
</organism>
<dbReference type="EMBL" id="BMAT01002599">
    <property type="protein sequence ID" value="GFS09846.1"/>
    <property type="molecule type" value="Genomic_DNA"/>
</dbReference>
<protein>
    <submittedName>
        <fullName evidence="1">Uncharacterized protein</fullName>
    </submittedName>
</protein>
<keyword evidence="2" id="KW-1185">Reference proteome</keyword>
<dbReference type="Proteomes" id="UP000762676">
    <property type="component" value="Unassembled WGS sequence"/>
</dbReference>
<reference evidence="1 2" key="1">
    <citation type="journal article" date="2021" name="Elife">
        <title>Chloroplast acquisition without the gene transfer in kleptoplastic sea slugs, Plakobranchus ocellatus.</title>
        <authorList>
            <person name="Maeda T."/>
            <person name="Takahashi S."/>
            <person name="Yoshida T."/>
            <person name="Shimamura S."/>
            <person name="Takaki Y."/>
            <person name="Nagai Y."/>
            <person name="Toyoda A."/>
            <person name="Suzuki Y."/>
            <person name="Arimoto A."/>
            <person name="Ishii H."/>
            <person name="Satoh N."/>
            <person name="Nishiyama T."/>
            <person name="Hasebe M."/>
            <person name="Maruyama T."/>
            <person name="Minagawa J."/>
            <person name="Obokata J."/>
            <person name="Shigenobu S."/>
        </authorList>
    </citation>
    <scope>NUCLEOTIDE SEQUENCE [LARGE SCALE GENOMIC DNA]</scope>
</reference>
<accession>A0AAV4IMW4</accession>
<evidence type="ECO:0000313" key="2">
    <source>
        <dbReference type="Proteomes" id="UP000762676"/>
    </source>
</evidence>
<gene>
    <name evidence="1" type="ORF">ElyMa_001308500</name>
</gene>
<dbReference type="AlphaFoldDB" id="A0AAV4IMW4"/>
<sequence>MLILNGIPGKFFSRGRAGVPGIVCVSGEQAATAPAFLEKISNIIARFSSGARPAIWPELRTGTEVKGHAIWIILTSRMRL</sequence>
<evidence type="ECO:0000313" key="1">
    <source>
        <dbReference type="EMBL" id="GFS09846.1"/>
    </source>
</evidence>
<comment type="caution">
    <text evidence="1">The sequence shown here is derived from an EMBL/GenBank/DDBJ whole genome shotgun (WGS) entry which is preliminary data.</text>
</comment>
<name>A0AAV4IMW4_9GAST</name>